<evidence type="ECO:0000256" key="10">
    <source>
        <dbReference type="ARBA" id="ARBA00048612"/>
    </source>
</evidence>
<dbReference type="AlphaFoldDB" id="A0A060VW87"/>
<evidence type="ECO:0000256" key="8">
    <source>
        <dbReference type="ARBA" id="ARBA00030400"/>
    </source>
</evidence>
<sequence length="91" mass="9835">MRFSLTQSRAIMCRMICLGQMEISSQCQKLVRSLGSCWGSGWMGAGKPSHFQLVEFGPGRGSLANDILSMSSVTCVGPWVGLLSPCTLSEF</sequence>
<dbReference type="Proteomes" id="UP000193380">
    <property type="component" value="Unassembled WGS sequence"/>
</dbReference>
<accession>A0A060VW87</accession>
<protein>
    <recommendedName>
        <fullName evidence="4">Protein arginine methyltransferase NDUFAF7, mitochondrial</fullName>
        <ecNumber evidence="3">2.1.1.320</ecNumber>
    </recommendedName>
    <alternativeName>
        <fullName evidence="9">NADH dehydrogenase [ubiquinone] complex I, assembly factor 7</fullName>
    </alternativeName>
    <alternativeName>
        <fullName evidence="8">Protein midA homolog</fullName>
    </alternativeName>
</protein>
<organism evidence="11 12">
    <name type="scientific">Oncorhynchus mykiss</name>
    <name type="common">Rainbow trout</name>
    <name type="synonym">Salmo gairdneri</name>
    <dbReference type="NCBI Taxonomy" id="8022"/>
    <lineage>
        <taxon>Eukaryota</taxon>
        <taxon>Metazoa</taxon>
        <taxon>Chordata</taxon>
        <taxon>Craniata</taxon>
        <taxon>Vertebrata</taxon>
        <taxon>Euteleostomi</taxon>
        <taxon>Actinopterygii</taxon>
        <taxon>Neopterygii</taxon>
        <taxon>Teleostei</taxon>
        <taxon>Protacanthopterygii</taxon>
        <taxon>Salmoniformes</taxon>
        <taxon>Salmonidae</taxon>
        <taxon>Salmoninae</taxon>
        <taxon>Oncorhynchus</taxon>
    </lineage>
</organism>
<dbReference type="SUPFAM" id="SSF53335">
    <property type="entry name" value="S-adenosyl-L-methionine-dependent methyltransferases"/>
    <property type="match status" value="1"/>
</dbReference>
<evidence type="ECO:0000313" key="12">
    <source>
        <dbReference type="Proteomes" id="UP000193380"/>
    </source>
</evidence>
<evidence type="ECO:0000256" key="4">
    <source>
        <dbReference type="ARBA" id="ARBA00019711"/>
    </source>
</evidence>
<dbReference type="GO" id="GO:0005739">
    <property type="term" value="C:mitochondrion"/>
    <property type="evidence" value="ECO:0007669"/>
    <property type="project" value="UniProtKB-SubCell"/>
</dbReference>
<proteinExistence type="inferred from homology"/>
<gene>
    <name evidence="11" type="ORF">GSONMT00079429001</name>
</gene>
<evidence type="ECO:0000256" key="9">
    <source>
        <dbReference type="ARBA" id="ARBA00031788"/>
    </source>
</evidence>
<dbReference type="InterPro" id="IPR003788">
    <property type="entry name" value="NDUFAF7"/>
</dbReference>
<evidence type="ECO:0000256" key="7">
    <source>
        <dbReference type="ARBA" id="ARBA00023128"/>
    </source>
</evidence>
<evidence type="ECO:0000256" key="2">
    <source>
        <dbReference type="ARBA" id="ARBA00005891"/>
    </source>
</evidence>
<evidence type="ECO:0000256" key="3">
    <source>
        <dbReference type="ARBA" id="ARBA00011935"/>
    </source>
</evidence>
<evidence type="ECO:0000256" key="6">
    <source>
        <dbReference type="ARBA" id="ARBA00022679"/>
    </source>
</evidence>
<evidence type="ECO:0000256" key="5">
    <source>
        <dbReference type="ARBA" id="ARBA00022603"/>
    </source>
</evidence>
<dbReference type="GO" id="GO:0035243">
    <property type="term" value="F:protein-arginine omega-N symmetric methyltransferase activity"/>
    <property type="evidence" value="ECO:0007669"/>
    <property type="project" value="UniProtKB-EC"/>
</dbReference>
<dbReference type="EMBL" id="FR904319">
    <property type="protein sequence ID" value="CDQ59218.1"/>
    <property type="molecule type" value="Genomic_DNA"/>
</dbReference>
<dbReference type="EC" id="2.1.1.320" evidence="3"/>
<dbReference type="Pfam" id="PF02636">
    <property type="entry name" value="Methyltransf_28"/>
    <property type="match status" value="1"/>
</dbReference>
<name>A0A060VW87_ONCMY</name>
<evidence type="ECO:0000313" key="11">
    <source>
        <dbReference type="EMBL" id="CDQ59218.1"/>
    </source>
</evidence>
<reference evidence="11" key="2">
    <citation type="submission" date="2014-03" db="EMBL/GenBank/DDBJ databases">
        <authorList>
            <person name="Genoscope - CEA"/>
        </authorList>
    </citation>
    <scope>NUCLEOTIDE SEQUENCE</scope>
</reference>
<comment type="subcellular location">
    <subcellularLocation>
        <location evidence="1">Mitochondrion</location>
    </subcellularLocation>
</comment>
<dbReference type="PaxDb" id="8022-A0A060VW87"/>
<dbReference type="GO" id="GO:0032259">
    <property type="term" value="P:methylation"/>
    <property type="evidence" value="ECO:0007669"/>
    <property type="project" value="UniProtKB-KW"/>
</dbReference>
<keyword evidence="7" id="KW-0496">Mitochondrion</keyword>
<reference evidence="11" key="1">
    <citation type="journal article" date="2014" name="Nat. Commun.">
        <title>The rainbow trout genome provides novel insights into evolution after whole-genome duplication in vertebrates.</title>
        <authorList>
            <person name="Berthelot C."/>
            <person name="Brunet F."/>
            <person name="Chalopin D."/>
            <person name="Juanchich A."/>
            <person name="Bernard M."/>
            <person name="Noel B."/>
            <person name="Bento P."/>
            <person name="Da Silva C."/>
            <person name="Labadie K."/>
            <person name="Alberti A."/>
            <person name="Aury J.M."/>
            <person name="Louis A."/>
            <person name="Dehais P."/>
            <person name="Bardou P."/>
            <person name="Montfort J."/>
            <person name="Klopp C."/>
            <person name="Cabau C."/>
            <person name="Gaspin C."/>
            <person name="Thorgaard G.H."/>
            <person name="Boussaha M."/>
            <person name="Quillet E."/>
            <person name="Guyomard R."/>
            <person name="Galiana D."/>
            <person name="Bobe J."/>
            <person name="Volff J.N."/>
            <person name="Genet C."/>
            <person name="Wincker P."/>
            <person name="Jaillon O."/>
            <person name="Roest Crollius H."/>
            <person name="Guiguen Y."/>
        </authorList>
    </citation>
    <scope>NUCLEOTIDE SEQUENCE [LARGE SCALE GENOMIC DNA]</scope>
</reference>
<evidence type="ECO:0000256" key="1">
    <source>
        <dbReference type="ARBA" id="ARBA00004173"/>
    </source>
</evidence>
<dbReference type="Gene3D" id="3.40.50.150">
    <property type="entry name" value="Vaccinia Virus protein VP39"/>
    <property type="match status" value="1"/>
</dbReference>
<comment type="similarity">
    <text evidence="2">Belongs to the NDUFAF7 family.</text>
</comment>
<dbReference type="InterPro" id="IPR029063">
    <property type="entry name" value="SAM-dependent_MTases_sf"/>
</dbReference>
<comment type="catalytic activity">
    <reaction evidence="10">
        <text>L-arginyl-[protein] + 2 S-adenosyl-L-methionine = N(omega),N(omega)'-dimethyl-L-arginyl-[protein] + 2 S-adenosyl-L-homocysteine + 2 H(+)</text>
        <dbReference type="Rhea" id="RHEA:48108"/>
        <dbReference type="Rhea" id="RHEA-COMP:10532"/>
        <dbReference type="Rhea" id="RHEA-COMP:11992"/>
        <dbReference type="ChEBI" id="CHEBI:15378"/>
        <dbReference type="ChEBI" id="CHEBI:29965"/>
        <dbReference type="ChEBI" id="CHEBI:57856"/>
        <dbReference type="ChEBI" id="CHEBI:59789"/>
        <dbReference type="ChEBI" id="CHEBI:88221"/>
        <dbReference type="EC" id="2.1.1.320"/>
    </reaction>
</comment>
<keyword evidence="5" id="KW-0489">Methyltransferase</keyword>
<keyword evidence="6" id="KW-0808">Transferase</keyword>